<name>A0A7S4I6G2_9EUKA</name>
<protein>
    <recommendedName>
        <fullName evidence="11">SH2 domain-containing protein</fullName>
    </recommendedName>
</protein>
<dbReference type="AlphaFoldDB" id="A0A7S4I6G2"/>
<keyword evidence="7" id="KW-0727">SH2 domain</keyword>
<dbReference type="SUPFAM" id="SSF56112">
    <property type="entry name" value="Protein kinase-like (PK-like)"/>
    <property type="match status" value="1"/>
</dbReference>
<accession>A0A7S4I6G2</accession>
<dbReference type="PANTHER" id="PTHR44329:SF53">
    <property type="entry name" value="DUAL SPECIFICITY PROTEIN KINASE SHKD"/>
    <property type="match status" value="1"/>
</dbReference>
<evidence type="ECO:0000256" key="7">
    <source>
        <dbReference type="PROSITE-ProRule" id="PRU00191"/>
    </source>
</evidence>
<dbReference type="SMART" id="SM00220">
    <property type="entry name" value="S_TKc"/>
    <property type="match status" value="1"/>
</dbReference>
<evidence type="ECO:0000259" key="9">
    <source>
        <dbReference type="PROSITE" id="PS50011"/>
    </source>
</evidence>
<evidence type="ECO:0000259" key="8">
    <source>
        <dbReference type="PROSITE" id="PS50001"/>
    </source>
</evidence>
<dbReference type="Pfam" id="PF00017">
    <property type="entry name" value="SH2"/>
    <property type="match status" value="1"/>
</dbReference>
<feature type="domain" description="SH2" evidence="8">
    <location>
        <begin position="310"/>
        <end position="394"/>
    </location>
</feature>
<dbReference type="GO" id="GO:0005524">
    <property type="term" value="F:ATP binding"/>
    <property type="evidence" value="ECO:0007669"/>
    <property type="project" value="UniProtKB-KW"/>
</dbReference>
<evidence type="ECO:0000256" key="5">
    <source>
        <dbReference type="ARBA" id="ARBA00023137"/>
    </source>
</evidence>
<evidence type="ECO:0008006" key="11">
    <source>
        <dbReference type="Google" id="ProtNLM"/>
    </source>
</evidence>
<evidence type="ECO:0000313" key="10">
    <source>
        <dbReference type="EMBL" id="CAE2220103.1"/>
    </source>
</evidence>
<dbReference type="GO" id="GO:0004674">
    <property type="term" value="F:protein serine/threonine kinase activity"/>
    <property type="evidence" value="ECO:0007669"/>
    <property type="project" value="TreeGrafter"/>
</dbReference>
<keyword evidence="3" id="KW-0418">Kinase</keyword>
<comment type="function">
    <text evidence="6">Required for proper chemotaxis and phagocytosis; proper spatiotemporal control of F-actin levels in chemotaxing cells. Negative regulator of the PI3K (phosphatidylinositol 3 kinase) pathway. Predominantly phosphorylates serines and threonines and tyrosines at a lower level.</text>
</comment>
<gene>
    <name evidence="10" type="ORF">VSP0166_LOCUS8764</name>
</gene>
<sequence>MGACTVPGEMAIVTELCHRGNLETLLHHEKAQLSLYKRMEMAKETAVGMAWLHGADPQIIHRDLKPSNLLVDRHGQIKVCDFGLSAIKPANESLQYKETIPGTPLWMPPEVMMGRKVTEKADVYSYGIVLWEIVTQQIPFPDMKSFPKFRQMVCLNNVRPPMDDIKLPSVRNLLDLCWHKDPDTRPSFEEIVKMIEVIMIDCAIEDEQGREFWKGTFPGQEYAPLDEFLPRFLEFSGLETPDTVHLEVFKLLVVSELSDNIMKPIDVVRIADFGAFLQNFGPITLQRERRGKKETVNVFQRMYGICKQPWFHGDISKNQAETILRGYKSGYFLVRLSTTVTGCFTISRVTPKSTIHHHRIDYKGSKGYATRSIVDKSIISSSSKSLHSFIGLLKEDMHLETPCPGSKFRVLFKVQQTIGPGGYDQDDNETLFADID</sequence>
<dbReference type="InterPro" id="IPR000980">
    <property type="entry name" value="SH2"/>
</dbReference>
<keyword evidence="2" id="KW-0547">Nucleotide-binding</keyword>
<evidence type="ECO:0000256" key="4">
    <source>
        <dbReference type="ARBA" id="ARBA00022840"/>
    </source>
</evidence>
<dbReference type="PRINTS" id="PR00109">
    <property type="entry name" value="TYRKINASE"/>
</dbReference>
<dbReference type="GO" id="GO:0004713">
    <property type="term" value="F:protein tyrosine kinase activity"/>
    <property type="evidence" value="ECO:0007669"/>
    <property type="project" value="UniProtKB-KW"/>
</dbReference>
<evidence type="ECO:0000256" key="2">
    <source>
        <dbReference type="ARBA" id="ARBA00022741"/>
    </source>
</evidence>
<dbReference type="CDD" id="cd00173">
    <property type="entry name" value="SH2"/>
    <property type="match status" value="1"/>
</dbReference>
<dbReference type="InterPro" id="IPR001245">
    <property type="entry name" value="Ser-Thr/Tyr_kinase_cat_dom"/>
</dbReference>
<feature type="domain" description="Protein kinase" evidence="9">
    <location>
        <begin position="1"/>
        <end position="198"/>
    </location>
</feature>
<dbReference type="PANTHER" id="PTHR44329">
    <property type="entry name" value="SERINE/THREONINE-PROTEIN KINASE TNNI3K-RELATED"/>
    <property type="match status" value="1"/>
</dbReference>
<keyword evidence="5" id="KW-0829">Tyrosine-protein kinase</keyword>
<dbReference type="InterPro" id="IPR000719">
    <property type="entry name" value="Prot_kinase_dom"/>
</dbReference>
<dbReference type="PROSITE" id="PS50001">
    <property type="entry name" value="SH2"/>
    <property type="match status" value="1"/>
</dbReference>
<keyword evidence="4" id="KW-0067">ATP-binding</keyword>
<dbReference type="Pfam" id="PF07714">
    <property type="entry name" value="PK_Tyr_Ser-Thr"/>
    <property type="match status" value="1"/>
</dbReference>
<dbReference type="PROSITE" id="PS00108">
    <property type="entry name" value="PROTEIN_KINASE_ST"/>
    <property type="match status" value="1"/>
</dbReference>
<evidence type="ECO:0000256" key="3">
    <source>
        <dbReference type="ARBA" id="ARBA00022777"/>
    </source>
</evidence>
<keyword evidence="1" id="KW-0808">Transferase</keyword>
<dbReference type="Gene3D" id="1.10.510.10">
    <property type="entry name" value="Transferase(Phosphotransferase) domain 1"/>
    <property type="match status" value="1"/>
</dbReference>
<dbReference type="InterPro" id="IPR008271">
    <property type="entry name" value="Ser/Thr_kinase_AS"/>
</dbReference>
<dbReference type="PROSITE" id="PS50011">
    <property type="entry name" value="PROTEIN_KINASE_DOM"/>
    <property type="match status" value="1"/>
</dbReference>
<dbReference type="InterPro" id="IPR011009">
    <property type="entry name" value="Kinase-like_dom_sf"/>
</dbReference>
<dbReference type="SUPFAM" id="SSF55550">
    <property type="entry name" value="SH2 domain"/>
    <property type="match status" value="1"/>
</dbReference>
<dbReference type="EMBL" id="HBKP01012468">
    <property type="protein sequence ID" value="CAE2220103.1"/>
    <property type="molecule type" value="Transcribed_RNA"/>
</dbReference>
<dbReference type="SMART" id="SM00252">
    <property type="entry name" value="SH2"/>
    <property type="match status" value="1"/>
</dbReference>
<proteinExistence type="predicted"/>
<evidence type="ECO:0000256" key="6">
    <source>
        <dbReference type="ARBA" id="ARBA00025089"/>
    </source>
</evidence>
<organism evidence="10">
    <name type="scientific">Vannella robusta</name>
    <dbReference type="NCBI Taxonomy" id="1487602"/>
    <lineage>
        <taxon>Eukaryota</taxon>
        <taxon>Amoebozoa</taxon>
        <taxon>Discosea</taxon>
        <taxon>Flabellinia</taxon>
        <taxon>Vannellidae</taxon>
        <taxon>Vannella</taxon>
    </lineage>
</organism>
<reference evidence="10" key="1">
    <citation type="submission" date="2021-01" db="EMBL/GenBank/DDBJ databases">
        <authorList>
            <person name="Corre E."/>
            <person name="Pelletier E."/>
            <person name="Niang G."/>
            <person name="Scheremetjew M."/>
            <person name="Finn R."/>
            <person name="Kale V."/>
            <person name="Holt S."/>
            <person name="Cochrane G."/>
            <person name="Meng A."/>
            <person name="Brown T."/>
            <person name="Cohen L."/>
        </authorList>
    </citation>
    <scope>NUCLEOTIDE SEQUENCE</scope>
    <source>
        <strain evidence="10">DIVA3 518/3/11/1/6</strain>
    </source>
</reference>
<dbReference type="Gene3D" id="3.30.505.10">
    <property type="entry name" value="SH2 domain"/>
    <property type="match status" value="1"/>
</dbReference>
<dbReference type="InterPro" id="IPR036860">
    <property type="entry name" value="SH2_dom_sf"/>
</dbReference>
<evidence type="ECO:0000256" key="1">
    <source>
        <dbReference type="ARBA" id="ARBA00022679"/>
    </source>
</evidence>
<dbReference type="InterPro" id="IPR051681">
    <property type="entry name" value="Ser/Thr_Kinases-Pseudokinases"/>
</dbReference>